<dbReference type="Pfam" id="PF10021">
    <property type="entry name" value="PARG_cat_microb"/>
    <property type="match status" value="1"/>
</dbReference>
<dbReference type="InterPro" id="IPR019261">
    <property type="entry name" value="PARG_cat_microbial"/>
</dbReference>
<protein>
    <recommendedName>
        <fullName evidence="2">Microbial-type PARG catalytic domain-containing protein</fullName>
    </recommendedName>
</protein>
<gene>
    <name evidence="3" type="ORF">SCF082_LOCUS45037</name>
</gene>
<keyword evidence="4" id="KW-1185">Reference proteome</keyword>
<proteinExistence type="predicted"/>
<dbReference type="NCBIfam" id="TIGR02452">
    <property type="entry name" value="TIGR02452 family protein"/>
    <property type="match status" value="1"/>
</dbReference>
<dbReference type="Proteomes" id="UP001642464">
    <property type="component" value="Unassembled WGS sequence"/>
</dbReference>
<feature type="domain" description="Microbial-type PARG catalytic" evidence="2">
    <location>
        <begin position="500"/>
        <end position="575"/>
    </location>
</feature>
<evidence type="ECO:0000259" key="2">
    <source>
        <dbReference type="Pfam" id="PF10021"/>
    </source>
</evidence>
<reference evidence="3 4" key="1">
    <citation type="submission" date="2024-02" db="EMBL/GenBank/DDBJ databases">
        <authorList>
            <person name="Chen Y."/>
            <person name="Shah S."/>
            <person name="Dougan E. K."/>
            <person name="Thang M."/>
            <person name="Chan C."/>
        </authorList>
    </citation>
    <scope>NUCLEOTIDE SEQUENCE [LARGE SCALE GENOMIC DNA]</scope>
</reference>
<evidence type="ECO:0000256" key="1">
    <source>
        <dbReference type="SAM" id="MobiDB-lite"/>
    </source>
</evidence>
<feature type="non-terminal residue" evidence="3">
    <location>
        <position position="1"/>
    </location>
</feature>
<dbReference type="InterPro" id="IPR043472">
    <property type="entry name" value="Macro_dom-like"/>
</dbReference>
<dbReference type="PANTHER" id="PTHR35596:SF1">
    <property type="entry name" value="MICROBIAL-TYPE PARG CATALYTIC DOMAIN-CONTAINING PROTEIN"/>
    <property type="match status" value="1"/>
</dbReference>
<dbReference type="PANTHER" id="PTHR35596">
    <property type="entry name" value="DUF2263 DOMAIN-CONTAINING PROTEIN"/>
    <property type="match status" value="1"/>
</dbReference>
<feature type="region of interest" description="Disordered" evidence="1">
    <location>
        <begin position="1784"/>
        <end position="1818"/>
    </location>
</feature>
<evidence type="ECO:0000313" key="4">
    <source>
        <dbReference type="Proteomes" id="UP001642464"/>
    </source>
</evidence>
<comment type="caution">
    <text evidence="3">The sequence shown here is derived from an EMBL/GenBank/DDBJ whole genome shotgun (WGS) entry which is preliminary data.</text>
</comment>
<dbReference type="EMBL" id="CAXAMM010040866">
    <property type="protein sequence ID" value="CAK9095904.1"/>
    <property type="molecule type" value="Genomic_DNA"/>
</dbReference>
<accession>A0ABP0R6P5</accession>
<evidence type="ECO:0000313" key="3">
    <source>
        <dbReference type="EMBL" id="CAK9095904.1"/>
    </source>
</evidence>
<dbReference type="InterPro" id="IPR012664">
    <property type="entry name" value="CHP02452"/>
</dbReference>
<sequence>VFGEAKNGERDAADLKLQLETLLSRRGLQPDSDHLLEFIHAAVKELQGELQWKRLDEECLRICKQLADDCQVPWNGCELPSQARQQFDRGCSDDYALKLCIRRVADDIMAAVVKADEGQLKSILALEVSFNETLRYFQEQVKATAEKRLNQLHVKSKFKLLAELFDLAEEDKQKFVDQAVQNGLDERALVDLLYQYRSRRFVPQIFLDELPDTDEAKFARGTVPRICELFGQLRECKIPMHLSNNFTQNAQNAVVISCREENGHYLFLLHQAEHVVLQLLRTMPVGCEIVQQLPVFLRTLSLPTSEAYRKLDQFRVLGLHVRDIRQVKEYVEIEITLWHELLHKLHLPEFQIRHMKLVSKCCSGLEEGAFPVSLRETVFYAESFEHDLVKLPGGFAEHAVPLLPNLYAPPPTIPSGSDVTFLSACFSHLNNVDLETLRGKTWSPEGCKELFALCQGIRNDEHSIRVMVMAHTRIICESNRYTFNGNTVELPPPTSYVSTGRSDSGPRLKSTELTVTNLDTLTAAEKTRQAFKHGRILVLNMANRHSPGGGYRKGSRAQEEDLFRRTTLSNGLVQEYGASVSYPMEEFAPIISCDVLAFRGSEQEGRGYPLRPDPVRIDVLSVAAYNGSRRGGQEESFHVLEKGGDVFSEEGFVRTLRNIAGLLEAAAVHGADHLILGALGCGAFGNNPKQVAGIFKTLLPAFAGHFKTVDFAILEGGDGDSNYSVFRSVLLDGAQKVHLQSVSKSGFRKMLTCQKLCPKLGRCEDVSSESHLQEFWHPDMCPKADCAEAGDHCALWRHQQFCPEQNCKVVFGPKRTRTYNRHCELYKHRKLCSLENCQDSSHTHPPSCPHGVRCRYKGQNHPDGIFYSHRMRPCPDGTVCSKWNDADHRMSFSHVFNPPCRDPMHCELLSQGRTEDPHFHASSHLCPFGSSCRKIGDSEHQKGWIHLDRPSCPEGAACARDKQIHFEDHLQLFQHPNVKLIRDPCRRGRACRQLGCRDHRSSYKHDDADGVLCAAGVWGHNTSRNLMEENQASYEVHFHQNAKNLIKKINGYFKSEANKEELSATAEFWRRCRVVHRLPYTSFSRVLKTGFVASQHCLQTHALDPEIACHLPSVQDLVQDPAKGRSDAGVPNLQEFVDAFLRRDQVQRESQLFQAPRVQVQVAQNALGGFHARQQQAELHLQHSRARAARVLGKRAIDRVEADLVNYSSAMKELKLASEQAAQKGQNVLSGIGHEYDRVVETNKMVFGILGIHTLNYGEDKDGDEHDQGVHLIFKPESLHHPDVFVTPMAATFYNSGRGDDERPWWKKGKPSAPFEAMAWEKLHPSSPVFHEALATEFLARAAHKGGGDLARVKFTDVKDYIKGTNAHFSAECHLPYVTPLAWVEKVVVSEHTFKKLSDDQLAAREIFGGRLEITPGTASQEQQWKLATAPLPRPLPPPAFAWTVLATRHQEVVLPAVLQPKARTRIFFRASRADFVANLSMIRSSQGSVSLSSHMQIAVRGENCTLTGRKERVEDPTFNSGLGAEHKAIMYCIDLDGRQNRIQFTHAGVSSMLNPKVLEVRNVNAMPKFLSFSMPSGHISFSDVRIVSGTDDERLLEHERPWIPVMRKAVAPLAEEDKPDKQLKVTFEEEPSIGWMTRAYNAAYNYVTRSKGQSQVSFCSHGTDCKVAYYTKDRSQEDENHMNTNRHICLYGKSCRKHEESTEHDQHFSHMEKETCAAQPCDQLCDPFHRAEYHHPGMWDLLLPCRDGASCKKQSTHLHCQKYHHQEITYVVNDEGVQVQAKAAPKKSAQDSKAVRGACAQGRGSGASSSHETREVRHRGEAMEVDFGFDKIDVEVQDRIDDMAGIYNDAAISGDFGGAQLDIYGNPVGGDFDLARDGAFEGFKILVLCAYHGEGLPAYLQSLTIPELSKKGFNVKTCMTVDEFTQELRRHQYHVAWILSSQTFEGNKSAFLEEIQKFHEAGRGLMIWGDNDPFYVHANLILEKLFGFRLMGNTPGTKELRPGNPRSAGHFGGLPKVCAGIVTLHEGVTICYPNKVPEDWLVFGTSSNNHPVLVAREASSERPGKPGTGRVIVDNGFTKLYQSYWSTAGTARYVSNCSAWLVLRERFRRPQWGFHPAPQYHAGGA</sequence>
<name>A0ABP0R6P5_9DINO</name>
<dbReference type="Gene3D" id="3.40.220.10">
    <property type="entry name" value="Leucine Aminopeptidase, subunit E, domain 1"/>
    <property type="match status" value="1"/>
</dbReference>
<organism evidence="3 4">
    <name type="scientific">Durusdinium trenchii</name>
    <dbReference type="NCBI Taxonomy" id="1381693"/>
    <lineage>
        <taxon>Eukaryota</taxon>
        <taxon>Sar</taxon>
        <taxon>Alveolata</taxon>
        <taxon>Dinophyceae</taxon>
        <taxon>Suessiales</taxon>
        <taxon>Symbiodiniaceae</taxon>
        <taxon>Durusdinium</taxon>
    </lineage>
</organism>